<sequence length="501" mass="56398">MENSCGAHEIITRRSSDHSGGGSSSSTTTSTSTSSNTANDIINRGSSRRYGINTAASHLMATLLEYSAGILSPSSSSSSGRSVNDNNNNALEEEDEEEEEREQRLHSGSNGNGNGNDHGEVTIRIVGRGEQPEYTNNAVSDDVDVEEALTYGSYAQPAGDHQANLGDAPPPPPPHDDHFLHSETTTSSLDDAPSLPDPSSPSSSSSYQRYDMQNLARLVENILPFSLLLLLVFLRQHLQGLCVTLWIAAVMFKSNDFIRKQTALKGERKIFFLMGMSVVFLLHVISVYWLYRNDNLLYSFALLPPIKPPPFWNALFITVVNDVMVRQIAMIFKCMLLMYYKNSKSHNYRKQGQMLTLVEYLFLLYRVLLPTPVWYRYFLNKEYGTIFSSFVTGLYLTFKLTSVLSKARLFFAALRALSRKEMYYGVYATPEQVNAMGDLCAICQEKMQAPVLLRCRHIFCEECVSEWFERERTCPLCRAVVRPADIRSYSDGSTSLYFQLF</sequence>
<dbReference type="PANTHER" id="PTHR15860">
    <property type="entry name" value="UNCHARACTERIZED RING FINGER-CONTAINING PROTEIN"/>
    <property type="match status" value="1"/>
</dbReference>
<evidence type="ECO:0000256" key="8">
    <source>
        <dbReference type="ARBA" id="ARBA00023136"/>
    </source>
</evidence>
<dbReference type="AlphaFoldDB" id="A0A9Q0FE27"/>
<evidence type="ECO:0000256" key="7">
    <source>
        <dbReference type="ARBA" id="ARBA00022989"/>
    </source>
</evidence>
<evidence type="ECO:0000256" key="2">
    <source>
        <dbReference type="ARBA" id="ARBA00022692"/>
    </source>
</evidence>
<dbReference type="SMART" id="SM00184">
    <property type="entry name" value="RING"/>
    <property type="match status" value="1"/>
</dbReference>
<feature type="domain" description="RING-type" evidence="12">
    <location>
        <begin position="440"/>
        <end position="478"/>
    </location>
</feature>
<comment type="subcellular location">
    <subcellularLocation>
        <location evidence="1">Membrane</location>
        <topology evidence="1">Multi-pass membrane protein</topology>
    </subcellularLocation>
</comment>
<dbReference type="CDD" id="cd16532">
    <property type="entry name" value="RING-HC_RNFT1-like"/>
    <property type="match status" value="1"/>
</dbReference>
<organism evidence="13 14">
    <name type="scientific">Turnera subulata</name>
    <dbReference type="NCBI Taxonomy" id="218843"/>
    <lineage>
        <taxon>Eukaryota</taxon>
        <taxon>Viridiplantae</taxon>
        <taxon>Streptophyta</taxon>
        <taxon>Embryophyta</taxon>
        <taxon>Tracheophyta</taxon>
        <taxon>Spermatophyta</taxon>
        <taxon>Magnoliopsida</taxon>
        <taxon>eudicotyledons</taxon>
        <taxon>Gunneridae</taxon>
        <taxon>Pentapetalae</taxon>
        <taxon>rosids</taxon>
        <taxon>fabids</taxon>
        <taxon>Malpighiales</taxon>
        <taxon>Passifloraceae</taxon>
        <taxon>Turnera</taxon>
    </lineage>
</organism>
<dbReference type="GO" id="GO:0061630">
    <property type="term" value="F:ubiquitin protein ligase activity"/>
    <property type="evidence" value="ECO:0007669"/>
    <property type="project" value="InterPro"/>
</dbReference>
<evidence type="ECO:0000256" key="3">
    <source>
        <dbReference type="ARBA" id="ARBA00022723"/>
    </source>
</evidence>
<evidence type="ECO:0000256" key="6">
    <source>
        <dbReference type="ARBA" id="ARBA00022833"/>
    </source>
</evidence>
<keyword evidence="8 11" id="KW-0472">Membrane</keyword>
<dbReference type="GO" id="GO:0016020">
    <property type="term" value="C:membrane"/>
    <property type="evidence" value="ECO:0007669"/>
    <property type="project" value="UniProtKB-SubCell"/>
</dbReference>
<dbReference type="InterPro" id="IPR017907">
    <property type="entry name" value="Znf_RING_CS"/>
</dbReference>
<reference evidence="13" key="2">
    <citation type="journal article" date="2023" name="Plants (Basel)">
        <title>Annotation of the Turnera subulata (Passifloraceae) Draft Genome Reveals the S-Locus Evolved after the Divergence of Turneroideae from Passifloroideae in a Stepwise Manner.</title>
        <authorList>
            <person name="Henning P.M."/>
            <person name="Roalson E.H."/>
            <person name="Mir W."/>
            <person name="McCubbin A.G."/>
            <person name="Shore J.S."/>
        </authorList>
    </citation>
    <scope>NUCLEOTIDE SEQUENCE</scope>
    <source>
        <strain evidence="13">F60SS</strain>
    </source>
</reference>
<feature type="transmembrane region" description="Helical" evidence="11">
    <location>
        <begin position="270"/>
        <end position="291"/>
    </location>
</feature>
<feature type="compositionally biased region" description="Low complexity" evidence="10">
    <location>
        <begin position="24"/>
        <end position="35"/>
    </location>
</feature>
<keyword evidence="5" id="KW-0833">Ubl conjugation pathway</keyword>
<dbReference type="OrthoDB" id="9049620at2759"/>
<protein>
    <recommendedName>
        <fullName evidence="12">RING-type domain-containing protein</fullName>
    </recommendedName>
</protein>
<feature type="transmembrane region" description="Helical" evidence="11">
    <location>
        <begin position="222"/>
        <end position="249"/>
    </location>
</feature>
<feature type="region of interest" description="Disordered" evidence="10">
    <location>
        <begin position="72"/>
        <end position="120"/>
    </location>
</feature>
<keyword evidence="6" id="KW-0862">Zinc</keyword>
<dbReference type="InterPro" id="IPR001841">
    <property type="entry name" value="Znf_RING"/>
</dbReference>
<feature type="region of interest" description="Disordered" evidence="10">
    <location>
        <begin position="156"/>
        <end position="207"/>
    </location>
</feature>
<dbReference type="GO" id="GO:0008270">
    <property type="term" value="F:zinc ion binding"/>
    <property type="evidence" value="ECO:0007669"/>
    <property type="project" value="UniProtKB-KW"/>
</dbReference>
<gene>
    <name evidence="13" type="ORF">Tsubulata_025320</name>
</gene>
<evidence type="ECO:0000256" key="10">
    <source>
        <dbReference type="SAM" id="MobiDB-lite"/>
    </source>
</evidence>
<reference evidence="13" key="1">
    <citation type="submission" date="2022-02" db="EMBL/GenBank/DDBJ databases">
        <authorList>
            <person name="Henning P.M."/>
            <person name="McCubbin A.G."/>
            <person name="Shore J.S."/>
        </authorList>
    </citation>
    <scope>NUCLEOTIDE SEQUENCE</scope>
    <source>
        <strain evidence="13">F60SS</strain>
        <tissue evidence="13">Leaves</tissue>
    </source>
</reference>
<evidence type="ECO:0000256" key="1">
    <source>
        <dbReference type="ARBA" id="ARBA00004141"/>
    </source>
</evidence>
<dbReference type="GO" id="GO:1904294">
    <property type="term" value="P:positive regulation of ERAD pathway"/>
    <property type="evidence" value="ECO:0007669"/>
    <property type="project" value="InterPro"/>
</dbReference>
<dbReference type="InterPro" id="IPR044235">
    <property type="entry name" value="RNFT1/2"/>
</dbReference>
<keyword evidence="4 9" id="KW-0863">Zinc-finger</keyword>
<keyword evidence="14" id="KW-1185">Reference proteome</keyword>
<evidence type="ECO:0000313" key="14">
    <source>
        <dbReference type="Proteomes" id="UP001141552"/>
    </source>
</evidence>
<evidence type="ECO:0000313" key="13">
    <source>
        <dbReference type="EMBL" id="KAJ4829810.1"/>
    </source>
</evidence>
<feature type="transmembrane region" description="Helical" evidence="11">
    <location>
        <begin position="357"/>
        <end position="377"/>
    </location>
</feature>
<feature type="compositionally biased region" description="Acidic residues" evidence="10">
    <location>
        <begin position="91"/>
        <end position="100"/>
    </location>
</feature>
<dbReference type="Proteomes" id="UP001141552">
    <property type="component" value="Unassembled WGS sequence"/>
</dbReference>
<dbReference type="EMBL" id="JAKUCV010005792">
    <property type="protein sequence ID" value="KAJ4829810.1"/>
    <property type="molecule type" value="Genomic_DNA"/>
</dbReference>
<feature type="transmembrane region" description="Helical" evidence="11">
    <location>
        <begin position="383"/>
        <end position="401"/>
    </location>
</feature>
<feature type="region of interest" description="Disordered" evidence="10">
    <location>
        <begin position="1"/>
        <end position="43"/>
    </location>
</feature>
<evidence type="ECO:0000259" key="12">
    <source>
        <dbReference type="PROSITE" id="PS50089"/>
    </source>
</evidence>
<evidence type="ECO:0000256" key="4">
    <source>
        <dbReference type="ARBA" id="ARBA00022771"/>
    </source>
</evidence>
<dbReference type="PROSITE" id="PS00518">
    <property type="entry name" value="ZF_RING_1"/>
    <property type="match status" value="1"/>
</dbReference>
<evidence type="ECO:0000256" key="5">
    <source>
        <dbReference type="ARBA" id="ARBA00022786"/>
    </source>
</evidence>
<accession>A0A9Q0FE27</accession>
<dbReference type="Pfam" id="PF13639">
    <property type="entry name" value="zf-RING_2"/>
    <property type="match status" value="1"/>
</dbReference>
<dbReference type="PROSITE" id="PS50089">
    <property type="entry name" value="ZF_RING_2"/>
    <property type="match status" value="1"/>
</dbReference>
<feature type="compositionally biased region" description="Low complexity" evidence="10">
    <location>
        <begin position="72"/>
        <end position="90"/>
    </location>
</feature>
<dbReference type="SUPFAM" id="SSF57850">
    <property type="entry name" value="RING/U-box"/>
    <property type="match status" value="1"/>
</dbReference>
<dbReference type="PANTHER" id="PTHR15860:SF0">
    <property type="entry name" value="LP20373P"/>
    <property type="match status" value="1"/>
</dbReference>
<proteinExistence type="predicted"/>
<keyword evidence="3" id="KW-0479">Metal-binding</keyword>
<evidence type="ECO:0000256" key="9">
    <source>
        <dbReference type="PROSITE-ProRule" id="PRU00175"/>
    </source>
</evidence>
<keyword evidence="2 11" id="KW-0812">Transmembrane</keyword>
<comment type="caution">
    <text evidence="13">The sequence shown here is derived from an EMBL/GenBank/DDBJ whole genome shotgun (WGS) entry which is preliminary data.</text>
</comment>
<name>A0A9Q0FE27_9ROSI</name>
<dbReference type="InterPro" id="IPR013083">
    <property type="entry name" value="Znf_RING/FYVE/PHD"/>
</dbReference>
<evidence type="ECO:0000256" key="11">
    <source>
        <dbReference type="SAM" id="Phobius"/>
    </source>
</evidence>
<feature type="transmembrane region" description="Helical" evidence="11">
    <location>
        <begin position="311"/>
        <end position="336"/>
    </location>
</feature>
<dbReference type="Gene3D" id="3.30.40.10">
    <property type="entry name" value="Zinc/RING finger domain, C3HC4 (zinc finger)"/>
    <property type="match status" value="1"/>
</dbReference>
<keyword evidence="7 11" id="KW-1133">Transmembrane helix</keyword>